<proteinExistence type="predicted"/>
<sequence>MVGAMRKLVALALAAAATPAAAAERSYSVTDFDRVSVEGPYVVHLVTGRPSAARASGSTESLDRVVIDVNGGTLRIRRNRDYWGGNDGAQEGVVTIELTTRELRSARLIGPGTLAIDRLQGLRADIAVEGSGRLAVANVTADNLSIGLAGSGRIELAGTAGTLRADIQGSGDVDGARLIAQEATLTTTTTGTIALAAARAANVTALGVGNVTISGRAACTVRGPGAGQVRCGPAGALPR</sequence>
<evidence type="ECO:0000259" key="2">
    <source>
        <dbReference type="Pfam" id="PF10988"/>
    </source>
</evidence>
<feature type="chain" id="PRO_5023050305" evidence="1">
    <location>
        <begin position="23"/>
        <end position="239"/>
    </location>
</feature>
<evidence type="ECO:0000313" key="4">
    <source>
        <dbReference type="Proteomes" id="UP000321249"/>
    </source>
</evidence>
<accession>A0A5C6TT60</accession>
<name>A0A5C6TT60_9SPHN</name>
<reference evidence="3 4" key="1">
    <citation type="journal article" date="2015" name="J. Microbiol.">
        <title>Sphingosinicella ginsenosidimutans sp. nov., with ginsenoside converting activity.</title>
        <authorList>
            <person name="Kim J.K."/>
            <person name="Kang M.S."/>
            <person name="Park S.C."/>
            <person name="Kim K.M."/>
            <person name="Choi K."/>
            <person name="Yoon M.H."/>
            <person name="Im W.T."/>
        </authorList>
    </citation>
    <scope>NUCLEOTIDE SEQUENCE [LARGE SCALE GENOMIC DNA]</scope>
    <source>
        <strain evidence="3 4">BS-11</strain>
    </source>
</reference>
<evidence type="ECO:0000256" key="1">
    <source>
        <dbReference type="SAM" id="SignalP"/>
    </source>
</evidence>
<evidence type="ECO:0000313" key="3">
    <source>
        <dbReference type="EMBL" id="TXC63191.1"/>
    </source>
</evidence>
<gene>
    <name evidence="3" type="ORF">FRZ32_05655</name>
</gene>
<dbReference type="EMBL" id="VOQQ01000001">
    <property type="protein sequence ID" value="TXC63191.1"/>
    <property type="molecule type" value="Genomic_DNA"/>
</dbReference>
<keyword evidence="1" id="KW-0732">Signal</keyword>
<feature type="signal peptide" evidence="1">
    <location>
        <begin position="1"/>
        <end position="22"/>
    </location>
</feature>
<dbReference type="Proteomes" id="UP000321249">
    <property type="component" value="Unassembled WGS sequence"/>
</dbReference>
<dbReference type="InterPro" id="IPR021255">
    <property type="entry name" value="DUF2807"/>
</dbReference>
<dbReference type="Pfam" id="PF10988">
    <property type="entry name" value="DUF2807"/>
    <property type="match status" value="1"/>
</dbReference>
<keyword evidence="4" id="KW-1185">Reference proteome</keyword>
<dbReference type="AlphaFoldDB" id="A0A5C6TT60"/>
<protein>
    <submittedName>
        <fullName evidence="3">DUF2807 domain-containing protein</fullName>
    </submittedName>
</protein>
<organism evidence="3 4">
    <name type="scientific">Allosphingosinicella ginsenosidimutans</name>
    <dbReference type="NCBI Taxonomy" id="1176539"/>
    <lineage>
        <taxon>Bacteria</taxon>
        <taxon>Pseudomonadati</taxon>
        <taxon>Pseudomonadota</taxon>
        <taxon>Alphaproteobacteria</taxon>
        <taxon>Sphingomonadales</taxon>
        <taxon>Sphingomonadaceae</taxon>
        <taxon>Allosphingosinicella</taxon>
    </lineage>
</organism>
<feature type="domain" description="Putative auto-transporter adhesin head GIN" evidence="2">
    <location>
        <begin position="31"/>
        <end position="217"/>
    </location>
</feature>
<comment type="caution">
    <text evidence="3">The sequence shown here is derived from an EMBL/GenBank/DDBJ whole genome shotgun (WGS) entry which is preliminary data.</text>
</comment>
<dbReference type="Gene3D" id="2.160.20.120">
    <property type="match status" value="1"/>
</dbReference>